<proteinExistence type="predicted"/>
<reference evidence="1" key="1">
    <citation type="submission" date="2014-07" db="EMBL/GenBank/DDBJ databases">
        <authorList>
            <person name="Martin A.A"/>
            <person name="De Silva N."/>
        </authorList>
    </citation>
    <scope>NUCLEOTIDE SEQUENCE</scope>
</reference>
<dbReference type="SUPFAM" id="SSF50978">
    <property type="entry name" value="WD40 repeat-like"/>
    <property type="match status" value="1"/>
</dbReference>
<name>A0A0K0F2E7_STRVS</name>
<accession>A0A0K0F2E7</accession>
<evidence type="ECO:0000313" key="1">
    <source>
        <dbReference type="Proteomes" id="UP000035680"/>
    </source>
</evidence>
<dbReference type="WBParaSite" id="SVE_0297600.1">
    <property type="protein sequence ID" value="SVE_0297600.1"/>
    <property type="gene ID" value="SVE_0297600"/>
</dbReference>
<dbReference type="InterPro" id="IPR036322">
    <property type="entry name" value="WD40_repeat_dom_sf"/>
</dbReference>
<protein>
    <submittedName>
        <fullName evidence="2">RAB3GAP2_N domain-containing protein</fullName>
    </submittedName>
</protein>
<dbReference type="Proteomes" id="UP000035680">
    <property type="component" value="Unassembled WGS sequence"/>
</dbReference>
<organism evidence="1 2">
    <name type="scientific">Strongyloides venezuelensis</name>
    <name type="common">Threadworm</name>
    <dbReference type="NCBI Taxonomy" id="75913"/>
    <lineage>
        <taxon>Eukaryota</taxon>
        <taxon>Metazoa</taxon>
        <taxon>Ecdysozoa</taxon>
        <taxon>Nematoda</taxon>
        <taxon>Chromadorea</taxon>
        <taxon>Rhabditida</taxon>
        <taxon>Tylenchina</taxon>
        <taxon>Panagrolaimomorpha</taxon>
        <taxon>Strongyloidoidea</taxon>
        <taxon>Strongyloididae</taxon>
        <taxon>Strongyloides</taxon>
    </lineage>
</organism>
<reference evidence="2" key="2">
    <citation type="submission" date="2015-08" db="UniProtKB">
        <authorList>
            <consortium name="WormBaseParasite"/>
        </authorList>
    </citation>
    <scope>IDENTIFICATION</scope>
</reference>
<sequence length="317" mass="36968">MVTECCDKYMLEKWSLSNILVSKMTEIEIPYSDNSSVNLHSTSDYVAIIIKNEIIIYELVSGIKIMYIKYNKNIVGISSFNELFLVVAEDGTFYEVDSNYKVIKFKFMISSLFIKPMECIIEDTNNMNTSNTLLRKLIICLFKDIILLTWIESKTSNITNYIKIPVNIFEGKGKEGDEVDEEFKKNINVVCNSDFTLLLLHYHKKNVAVVNELKLYDKISIDNKICANQIYTIQFNKKEKIVDFMFDGEFLYSMTECGIITEWKLLKNGRKYRQRQFVTSLKNCIKFLSINNRVSKFIIHTALKISFITINDIDQNF</sequence>
<dbReference type="AlphaFoldDB" id="A0A0K0F2E7"/>
<keyword evidence="1" id="KW-1185">Reference proteome</keyword>
<evidence type="ECO:0000313" key="2">
    <source>
        <dbReference type="WBParaSite" id="SVE_0297600.1"/>
    </source>
</evidence>